<evidence type="ECO:0000313" key="2">
    <source>
        <dbReference type="Proteomes" id="UP000807504"/>
    </source>
</evidence>
<dbReference type="EMBL" id="JABXBU010001863">
    <property type="protein sequence ID" value="KAF8782466.1"/>
    <property type="molecule type" value="Genomic_DNA"/>
</dbReference>
<accession>A0A8T0EVW6</accession>
<dbReference type="Proteomes" id="UP000807504">
    <property type="component" value="Unassembled WGS sequence"/>
</dbReference>
<protein>
    <submittedName>
        <fullName evidence="1">Uncharacterized protein</fullName>
    </submittedName>
</protein>
<reference evidence="1" key="2">
    <citation type="submission" date="2020-06" db="EMBL/GenBank/DDBJ databases">
        <authorList>
            <person name="Sheffer M."/>
        </authorList>
    </citation>
    <scope>NUCLEOTIDE SEQUENCE</scope>
</reference>
<proteinExistence type="predicted"/>
<comment type="caution">
    <text evidence="1">The sequence shown here is derived from an EMBL/GenBank/DDBJ whole genome shotgun (WGS) entry which is preliminary data.</text>
</comment>
<reference evidence="1" key="1">
    <citation type="journal article" date="2020" name="bioRxiv">
        <title>Chromosome-level reference genome of the European wasp spider Argiope bruennichi: a resource for studies on range expansion and evolutionary adaptation.</title>
        <authorList>
            <person name="Sheffer M.M."/>
            <person name="Hoppe A."/>
            <person name="Krehenwinkel H."/>
            <person name="Uhl G."/>
            <person name="Kuss A.W."/>
            <person name="Jensen L."/>
            <person name="Jensen C."/>
            <person name="Gillespie R.G."/>
            <person name="Hoff K.J."/>
            <person name="Prost S."/>
        </authorList>
    </citation>
    <scope>NUCLEOTIDE SEQUENCE</scope>
</reference>
<dbReference type="AlphaFoldDB" id="A0A8T0EVW6"/>
<gene>
    <name evidence="1" type="ORF">HNY73_012748</name>
</gene>
<sequence length="132" mass="15914">MPAERRIFFKFLEFTDRDDFRLCLYAVTKEERKEIMKLFAVDVLLAYLKWPLTDIFFDQVDKTWEFLSVRDFLDVLAILLEIQNNTNVDHQNLAEKFWESSPDRFKEGAETGFIYDKKTIEFIEKMAHKKDD</sequence>
<organism evidence="1 2">
    <name type="scientific">Argiope bruennichi</name>
    <name type="common">Wasp spider</name>
    <name type="synonym">Aranea bruennichi</name>
    <dbReference type="NCBI Taxonomy" id="94029"/>
    <lineage>
        <taxon>Eukaryota</taxon>
        <taxon>Metazoa</taxon>
        <taxon>Ecdysozoa</taxon>
        <taxon>Arthropoda</taxon>
        <taxon>Chelicerata</taxon>
        <taxon>Arachnida</taxon>
        <taxon>Araneae</taxon>
        <taxon>Araneomorphae</taxon>
        <taxon>Entelegynae</taxon>
        <taxon>Araneoidea</taxon>
        <taxon>Araneidae</taxon>
        <taxon>Argiope</taxon>
    </lineage>
</organism>
<evidence type="ECO:0000313" key="1">
    <source>
        <dbReference type="EMBL" id="KAF8782466.1"/>
    </source>
</evidence>
<keyword evidence="2" id="KW-1185">Reference proteome</keyword>
<name>A0A8T0EVW6_ARGBR</name>